<dbReference type="EMBL" id="JAGVWC010000009">
    <property type="protein sequence ID" value="MBS3061379.1"/>
    <property type="molecule type" value="Genomic_DNA"/>
</dbReference>
<dbReference type="Gene3D" id="3.40.50.150">
    <property type="entry name" value="Vaccinia Virus protein VP39"/>
    <property type="match status" value="1"/>
</dbReference>
<dbReference type="CDD" id="cd02440">
    <property type="entry name" value="AdoMet_MTases"/>
    <property type="match status" value="1"/>
</dbReference>
<dbReference type="PANTHER" id="PTHR43861">
    <property type="entry name" value="TRANS-ACONITATE 2-METHYLTRANSFERASE-RELATED"/>
    <property type="match status" value="1"/>
</dbReference>
<gene>
    <name evidence="2" type="ORF">J4215_02240</name>
</gene>
<evidence type="ECO:0000313" key="2">
    <source>
        <dbReference type="EMBL" id="MBS3061379.1"/>
    </source>
</evidence>
<evidence type="ECO:0000313" key="3">
    <source>
        <dbReference type="Proteomes" id="UP000675968"/>
    </source>
</evidence>
<dbReference type="AlphaFoldDB" id="A0A8T4L775"/>
<dbReference type="InterPro" id="IPR029063">
    <property type="entry name" value="SAM-dependent_MTases_sf"/>
</dbReference>
<reference evidence="2" key="1">
    <citation type="submission" date="2021-03" db="EMBL/GenBank/DDBJ databases">
        <authorList>
            <person name="Jaffe A."/>
        </authorList>
    </citation>
    <scope>NUCLEOTIDE SEQUENCE</scope>
    <source>
        <strain evidence="2">RIFCSPLOWO2_01_FULL_AR10_48_17</strain>
    </source>
</reference>
<accession>A0A8T4L775</accession>
<keyword evidence="2" id="KW-0489">Methyltransferase</keyword>
<dbReference type="GO" id="GO:0032259">
    <property type="term" value="P:methylation"/>
    <property type="evidence" value="ECO:0007669"/>
    <property type="project" value="UniProtKB-KW"/>
</dbReference>
<dbReference type="PANTHER" id="PTHR43861:SF1">
    <property type="entry name" value="TRANS-ACONITATE 2-METHYLTRANSFERASE"/>
    <property type="match status" value="1"/>
</dbReference>
<evidence type="ECO:0000259" key="1">
    <source>
        <dbReference type="Pfam" id="PF08241"/>
    </source>
</evidence>
<organism evidence="2 3">
    <name type="scientific">Candidatus Iainarchaeum sp</name>
    <dbReference type="NCBI Taxonomy" id="3101447"/>
    <lineage>
        <taxon>Archaea</taxon>
        <taxon>Candidatus Iainarchaeota</taxon>
        <taxon>Candidatus Iainarchaeia</taxon>
        <taxon>Candidatus Iainarchaeales</taxon>
        <taxon>Candidatus Iainarchaeaceae</taxon>
        <taxon>Candidatus Iainarchaeum</taxon>
    </lineage>
</organism>
<dbReference type="GO" id="GO:0008757">
    <property type="term" value="F:S-adenosylmethionine-dependent methyltransferase activity"/>
    <property type="evidence" value="ECO:0007669"/>
    <property type="project" value="InterPro"/>
</dbReference>
<dbReference type="Pfam" id="PF08241">
    <property type="entry name" value="Methyltransf_11"/>
    <property type="match status" value="1"/>
</dbReference>
<dbReference type="Proteomes" id="UP000675968">
    <property type="component" value="Unassembled WGS sequence"/>
</dbReference>
<keyword evidence="2" id="KW-0808">Transferase</keyword>
<dbReference type="InterPro" id="IPR013216">
    <property type="entry name" value="Methyltransf_11"/>
</dbReference>
<dbReference type="SUPFAM" id="SSF53335">
    <property type="entry name" value="S-adenosyl-L-methionine-dependent methyltransferases"/>
    <property type="match status" value="1"/>
</dbReference>
<sequence>MKQSKGLATKDHYTIDVTNQYSGKILERERISLELMANAHPTSKTRLVDAGCAKGKLLIEIWNRFGIKGIGLEYSKTFLAEARTAGVDARFCDLHAGIPLEDATVDILNASEVIEHLYDPDFFLREANRVLAKGGSLVISTPNLCAWFNRILLLFGIQPLFLESSTEDRSIGAGPLRKMKKSTQVVGHVRILHVTALKDLLERHGFEVKEIHGTVFENELPAPASWIDRLMTIRTGLSALLVVRAVKKRELVKQK</sequence>
<reference evidence="2" key="2">
    <citation type="submission" date="2021-05" db="EMBL/GenBank/DDBJ databases">
        <title>Protein family content uncovers lineage relationships and bacterial pathway maintenance mechanisms in DPANN archaea.</title>
        <authorList>
            <person name="Castelle C.J."/>
            <person name="Meheust R."/>
            <person name="Jaffe A.L."/>
            <person name="Seitz K."/>
            <person name="Gong X."/>
            <person name="Baker B.J."/>
            <person name="Banfield J.F."/>
        </authorList>
    </citation>
    <scope>NUCLEOTIDE SEQUENCE</scope>
    <source>
        <strain evidence="2">RIFCSPLOWO2_01_FULL_AR10_48_17</strain>
    </source>
</reference>
<comment type="caution">
    <text evidence="2">The sequence shown here is derived from an EMBL/GenBank/DDBJ whole genome shotgun (WGS) entry which is preliminary data.</text>
</comment>
<protein>
    <submittedName>
        <fullName evidence="2">Class I SAM-dependent methyltransferase</fullName>
    </submittedName>
</protein>
<name>A0A8T4L775_9ARCH</name>
<proteinExistence type="predicted"/>
<feature type="domain" description="Methyltransferase type 11" evidence="1">
    <location>
        <begin position="48"/>
        <end position="139"/>
    </location>
</feature>